<keyword evidence="3 4" id="KW-0456">Lyase</keyword>
<evidence type="ECO:0000256" key="3">
    <source>
        <dbReference type="ARBA" id="ARBA00023239"/>
    </source>
</evidence>
<reference evidence="6 7" key="1">
    <citation type="submission" date="2021-03" db="EMBL/GenBank/DDBJ databases">
        <authorList>
            <person name="Kanchanasin P."/>
            <person name="Saeng-In P."/>
            <person name="Phongsopitanun W."/>
            <person name="Yuki M."/>
            <person name="Kudo T."/>
            <person name="Ohkuma M."/>
            <person name="Tanasupawat S."/>
        </authorList>
    </citation>
    <scope>NUCLEOTIDE SEQUENCE [LARGE SCALE GENOMIC DNA]</scope>
    <source>
        <strain evidence="6 7">L46</strain>
    </source>
</reference>
<dbReference type="InterPro" id="IPR007214">
    <property type="entry name" value="YbaK/aa-tRNA-synth-assoc-dom"/>
</dbReference>
<dbReference type="RefSeq" id="WP_208270562.1">
    <property type="nucleotide sequence ID" value="NZ_BAAAGM010000017.1"/>
</dbReference>
<dbReference type="PANTHER" id="PTHR30411:SF0">
    <property type="entry name" value="CYS-TRNA(PRO)_CYS-TRNA(CYS) DEACYLASE YBAK"/>
    <property type="match status" value="1"/>
</dbReference>
<feature type="domain" description="YbaK/aminoacyl-tRNA synthetase-associated" evidence="5">
    <location>
        <begin position="40"/>
        <end position="158"/>
    </location>
</feature>
<evidence type="ECO:0000256" key="4">
    <source>
        <dbReference type="PIRNR" id="PIRNR006181"/>
    </source>
</evidence>
<evidence type="ECO:0000313" key="6">
    <source>
        <dbReference type="EMBL" id="MBO2442224.1"/>
    </source>
</evidence>
<dbReference type="Proteomes" id="UP000666915">
    <property type="component" value="Unassembled WGS sequence"/>
</dbReference>
<sequence length="170" mass="16884">MSKRAGAGGGKAGGQGTPATVAAARAGIEFTVHSYEPAPDAESYGAAAADALGVPHDRIFKTLVAEVDGRLTVGVVPVSGSLDLKALAAAAGGKKAAMAHPRDAERATGYVVGGISPLGQRRRLPTMIDASVSALATVYVSAGRRGLQIELVPADLVALTGATVAAISRG</sequence>
<evidence type="ECO:0000256" key="2">
    <source>
        <dbReference type="ARBA" id="ARBA00022917"/>
    </source>
</evidence>
<comment type="similarity">
    <text evidence="1 4">Belongs to the prolyl-tRNA editing family. YbaK/EbsC subfamily.</text>
</comment>
<accession>A0ABS3R9D5</accession>
<evidence type="ECO:0000259" key="5">
    <source>
        <dbReference type="Pfam" id="PF04073"/>
    </source>
</evidence>
<comment type="caution">
    <text evidence="6">The sequence shown here is derived from an EMBL/GenBank/DDBJ whole genome shotgun (WGS) entry which is preliminary data.</text>
</comment>
<dbReference type="EMBL" id="JAGEOK010000024">
    <property type="protein sequence ID" value="MBO2442224.1"/>
    <property type="molecule type" value="Genomic_DNA"/>
</dbReference>
<gene>
    <name evidence="6" type="primary">ybaK</name>
    <name evidence="6" type="ORF">J4557_32335</name>
</gene>
<organism evidence="6 7">
    <name type="scientific">Actinomadura nitritigenes</name>
    <dbReference type="NCBI Taxonomy" id="134602"/>
    <lineage>
        <taxon>Bacteria</taxon>
        <taxon>Bacillati</taxon>
        <taxon>Actinomycetota</taxon>
        <taxon>Actinomycetes</taxon>
        <taxon>Streptosporangiales</taxon>
        <taxon>Thermomonosporaceae</taxon>
        <taxon>Actinomadura</taxon>
    </lineage>
</organism>
<dbReference type="SUPFAM" id="SSF55826">
    <property type="entry name" value="YbaK/ProRS associated domain"/>
    <property type="match status" value="1"/>
</dbReference>
<keyword evidence="7" id="KW-1185">Reference proteome</keyword>
<evidence type="ECO:0000313" key="7">
    <source>
        <dbReference type="Proteomes" id="UP000666915"/>
    </source>
</evidence>
<dbReference type="EC" id="4.2.-.-" evidence="4"/>
<keyword evidence="2 4" id="KW-0648">Protein biosynthesis</keyword>
<protein>
    <recommendedName>
        <fullName evidence="4">Cys-tRNA(Pro)/Cys-tRNA(Cys) deacylase</fullName>
        <ecNumber evidence="4">4.2.-.-</ecNumber>
    </recommendedName>
</protein>
<proteinExistence type="inferred from homology"/>
<dbReference type="InterPro" id="IPR036754">
    <property type="entry name" value="YbaK/aa-tRNA-synt-asso_dom_sf"/>
</dbReference>
<dbReference type="Pfam" id="PF04073">
    <property type="entry name" value="tRNA_edit"/>
    <property type="match status" value="1"/>
</dbReference>
<dbReference type="PANTHER" id="PTHR30411">
    <property type="entry name" value="CYTOPLASMIC PROTEIN"/>
    <property type="match status" value="1"/>
</dbReference>
<dbReference type="NCBIfam" id="TIGR00011">
    <property type="entry name" value="YbaK_EbsC"/>
    <property type="match status" value="1"/>
</dbReference>
<evidence type="ECO:0000256" key="1">
    <source>
        <dbReference type="ARBA" id="ARBA00009798"/>
    </source>
</evidence>
<dbReference type="CDD" id="cd00002">
    <property type="entry name" value="YbaK_deacylase"/>
    <property type="match status" value="1"/>
</dbReference>
<dbReference type="Gene3D" id="3.90.960.10">
    <property type="entry name" value="YbaK/aminoacyl-tRNA synthetase-associated domain"/>
    <property type="match status" value="1"/>
</dbReference>
<dbReference type="InterPro" id="IPR004369">
    <property type="entry name" value="Prolyl-tRNA_editing_YbaK/EbsC"/>
</dbReference>
<name>A0ABS3R9D5_9ACTN</name>
<dbReference type="PIRSF" id="PIRSF006181">
    <property type="entry name" value="EbsC_YbaK"/>
    <property type="match status" value="1"/>
</dbReference>